<name>A0A175VRS1_9PEZI</name>
<feature type="compositionally biased region" description="Basic and acidic residues" evidence="1">
    <location>
        <begin position="187"/>
        <end position="196"/>
    </location>
</feature>
<dbReference type="Proteomes" id="UP000078237">
    <property type="component" value="Unassembled WGS sequence"/>
</dbReference>
<evidence type="ECO:0000313" key="3">
    <source>
        <dbReference type="Proteomes" id="UP000078237"/>
    </source>
</evidence>
<evidence type="ECO:0000313" key="2">
    <source>
        <dbReference type="EMBL" id="KXX73861.1"/>
    </source>
</evidence>
<feature type="region of interest" description="Disordered" evidence="1">
    <location>
        <begin position="1"/>
        <end position="135"/>
    </location>
</feature>
<reference evidence="2 3" key="1">
    <citation type="journal article" date="2016" name="Genome Announc.">
        <title>Genome Sequence of Madurella mycetomatis mm55, Isolated from a Human Mycetoma Case in Sudan.</title>
        <authorList>
            <person name="Smit S."/>
            <person name="Derks M.F."/>
            <person name="Bervoets S."/>
            <person name="Fahal A."/>
            <person name="van Leeuwen W."/>
            <person name="van Belkum A."/>
            <person name="van de Sande W.W."/>
        </authorList>
    </citation>
    <scope>NUCLEOTIDE SEQUENCE [LARGE SCALE GENOMIC DNA]</scope>
    <source>
        <strain evidence="3">mm55</strain>
    </source>
</reference>
<dbReference type="VEuPathDB" id="FungiDB:MMYC01_209668"/>
<accession>A0A175VRS1</accession>
<feature type="compositionally biased region" description="Basic residues" evidence="1">
    <location>
        <begin position="115"/>
        <end position="127"/>
    </location>
</feature>
<dbReference type="EMBL" id="LCTW02000413">
    <property type="protein sequence ID" value="KXX73861.1"/>
    <property type="molecule type" value="Genomic_DNA"/>
</dbReference>
<keyword evidence="3" id="KW-1185">Reference proteome</keyword>
<evidence type="ECO:0000256" key="1">
    <source>
        <dbReference type="SAM" id="MobiDB-lite"/>
    </source>
</evidence>
<comment type="caution">
    <text evidence="2">The sequence shown here is derived from an EMBL/GenBank/DDBJ whole genome shotgun (WGS) entry which is preliminary data.</text>
</comment>
<feature type="region of interest" description="Disordered" evidence="1">
    <location>
        <begin position="174"/>
        <end position="196"/>
    </location>
</feature>
<protein>
    <submittedName>
        <fullName evidence="2">Uncharacterized protein</fullName>
    </submittedName>
</protein>
<organism evidence="2 3">
    <name type="scientific">Madurella mycetomatis</name>
    <dbReference type="NCBI Taxonomy" id="100816"/>
    <lineage>
        <taxon>Eukaryota</taxon>
        <taxon>Fungi</taxon>
        <taxon>Dikarya</taxon>
        <taxon>Ascomycota</taxon>
        <taxon>Pezizomycotina</taxon>
        <taxon>Sordariomycetes</taxon>
        <taxon>Sordariomycetidae</taxon>
        <taxon>Sordariales</taxon>
        <taxon>Sordariales incertae sedis</taxon>
        <taxon>Madurella</taxon>
    </lineage>
</organism>
<dbReference type="OrthoDB" id="5244953at2759"/>
<dbReference type="AlphaFoldDB" id="A0A175VRS1"/>
<feature type="compositionally biased region" description="Polar residues" evidence="1">
    <location>
        <begin position="279"/>
        <end position="292"/>
    </location>
</feature>
<feature type="region of interest" description="Disordered" evidence="1">
    <location>
        <begin position="228"/>
        <end position="298"/>
    </location>
</feature>
<proteinExistence type="predicted"/>
<sequence>MASWFDRAGSRRLQEPTLRQSEQLGPRHSRAGSTGGDRFGSASRAPNFNTLDNLQPMQADSSSSDEDLHPSRRPRHTRSISHPFPSLFSSSKKTPGNRRPSDGSGTDSGGEPMSRGKRLPPAPRHRSGSSVGSRDFATGHCMTCGALVRWPKELQVFRCTMCLTINDLQPADRDVRRDEAQEVTGSSKERAEANDKPISLEHTKLLIEQCLRSFLMSALKGDAAASAVDDQEFPATSSHPAPEDNRNRDPSPTSFLTPQAKGSATDGFRSAGPHRRAPSWSNTTLRSYSTSYPERRPVLPDVIIQGPSGQRMQPPSGPEAEGRKIFRPLEDYIMMAVVVLLSDIRSLEEDYIVVTTPFTLSQT</sequence>
<dbReference type="STRING" id="100816.A0A175VRS1"/>
<gene>
    <name evidence="2" type="ORF">MMYC01_209668</name>
</gene>
<feature type="compositionally biased region" description="Polar residues" evidence="1">
    <location>
        <begin position="44"/>
        <end position="62"/>
    </location>
</feature>
<feature type="compositionally biased region" description="Polar residues" evidence="1">
    <location>
        <begin position="250"/>
        <end position="262"/>
    </location>
</feature>